<comment type="function">
    <text evidence="4">May play the central regulatory role in sporulation. It may be an element of the effector pathway responsible for the activation of sporulation genes in response to nutritional stress. Spo0A may act in concert with spo0H (a sigma factor) to control the expression of some genes that are critical to the sporulation process.</text>
</comment>
<accession>A0A174E6G9</accession>
<evidence type="ECO:0000256" key="5">
    <source>
        <dbReference type="PROSITE-ProRule" id="PRU00169"/>
    </source>
</evidence>
<feature type="domain" description="Response regulatory" evidence="6">
    <location>
        <begin position="5"/>
        <end position="120"/>
    </location>
</feature>
<dbReference type="PROSITE" id="PS50110">
    <property type="entry name" value="RESPONSE_REGULATORY"/>
    <property type="match status" value="1"/>
</dbReference>
<dbReference type="Pfam" id="PF00072">
    <property type="entry name" value="Response_reg"/>
    <property type="match status" value="1"/>
</dbReference>
<evidence type="ECO:0000256" key="2">
    <source>
        <dbReference type="ARBA" id="ARBA00022553"/>
    </source>
</evidence>
<evidence type="ECO:0000313" key="9">
    <source>
        <dbReference type="EMBL" id="RGJ08315.1"/>
    </source>
</evidence>
<sequence length="120" mass="13351">MEKPLIMIADDAMFMRRVIKRALTQGGYDNFVEAGDGVEAVEKYKEVQPDLMLLDITMPGRSGLEVLNDILAFKRNAKVIMCSAVGQEQVIAEAIRCGASDFIIKPFKDEEILKIVKACL</sequence>
<evidence type="ECO:0000256" key="3">
    <source>
        <dbReference type="ARBA" id="ARBA00023012"/>
    </source>
</evidence>
<evidence type="ECO:0000313" key="12">
    <source>
        <dbReference type="Proteomes" id="UP000263014"/>
    </source>
</evidence>
<dbReference type="Proteomes" id="UP000095651">
    <property type="component" value="Unassembled WGS sequence"/>
</dbReference>
<evidence type="ECO:0000313" key="8">
    <source>
        <dbReference type="EMBL" id="RGD68504.1"/>
    </source>
</evidence>
<evidence type="ECO:0000313" key="10">
    <source>
        <dbReference type="Proteomes" id="UP000095651"/>
    </source>
</evidence>
<evidence type="ECO:0000256" key="1">
    <source>
        <dbReference type="ARBA" id="ARBA00018672"/>
    </source>
</evidence>
<evidence type="ECO:0000313" key="7">
    <source>
        <dbReference type="EMBL" id="CUO32009.1"/>
    </source>
</evidence>
<gene>
    <name evidence="7" type="primary">cheY_2</name>
    <name evidence="8" type="ORF">DWX31_22070</name>
    <name evidence="9" type="ORF">DXD79_02660</name>
    <name evidence="7" type="ORF">ERS852407_02463</name>
</gene>
<keyword evidence="3" id="KW-0902">Two-component regulatory system</keyword>
<dbReference type="PANTHER" id="PTHR44591:SF14">
    <property type="entry name" value="PROTEIN PILG"/>
    <property type="match status" value="1"/>
</dbReference>
<reference evidence="11 12" key="2">
    <citation type="submission" date="2018-08" db="EMBL/GenBank/DDBJ databases">
        <title>A genome reference for cultivated species of the human gut microbiota.</title>
        <authorList>
            <person name="Zou Y."/>
            <person name="Xue W."/>
            <person name="Luo G."/>
        </authorList>
    </citation>
    <scope>NUCLEOTIDE SEQUENCE [LARGE SCALE GENOMIC DNA]</scope>
    <source>
        <strain evidence="8 11">AF19-13AC</strain>
        <strain evidence="9 12">TM09-12</strain>
    </source>
</reference>
<feature type="modified residue" description="4-aspartylphosphate" evidence="5">
    <location>
        <position position="55"/>
    </location>
</feature>
<dbReference type="SMART" id="SM00448">
    <property type="entry name" value="REC"/>
    <property type="match status" value="1"/>
</dbReference>
<evidence type="ECO:0000259" key="6">
    <source>
        <dbReference type="PROSITE" id="PS50110"/>
    </source>
</evidence>
<evidence type="ECO:0000256" key="4">
    <source>
        <dbReference type="ARBA" id="ARBA00024867"/>
    </source>
</evidence>
<protein>
    <recommendedName>
        <fullName evidence="1">Stage 0 sporulation protein A homolog</fullName>
    </recommendedName>
</protein>
<dbReference type="InterPro" id="IPR050595">
    <property type="entry name" value="Bact_response_regulator"/>
</dbReference>
<reference evidence="7 10" key="1">
    <citation type="submission" date="2015-09" db="EMBL/GenBank/DDBJ databases">
        <authorList>
            <consortium name="Pathogen Informatics"/>
        </authorList>
    </citation>
    <scope>NUCLEOTIDE SEQUENCE [LARGE SCALE GENOMIC DNA]</scope>
    <source>
        <strain evidence="7 10">2789STDY5608850</strain>
    </source>
</reference>
<name>A0A174E6G9_9FIRM</name>
<dbReference type="EMBL" id="QTJW01000016">
    <property type="protein sequence ID" value="RGD68504.1"/>
    <property type="molecule type" value="Genomic_DNA"/>
</dbReference>
<dbReference type="OrthoDB" id="9790669at2"/>
<dbReference type="Gene3D" id="3.40.50.2300">
    <property type="match status" value="1"/>
</dbReference>
<dbReference type="Proteomes" id="UP000261023">
    <property type="component" value="Unassembled WGS sequence"/>
</dbReference>
<keyword evidence="2 5" id="KW-0597">Phosphoprotein</keyword>
<dbReference type="GO" id="GO:0000160">
    <property type="term" value="P:phosphorelay signal transduction system"/>
    <property type="evidence" value="ECO:0007669"/>
    <property type="project" value="UniProtKB-KW"/>
</dbReference>
<dbReference type="RefSeq" id="WP_002600345.1">
    <property type="nucleotide sequence ID" value="NZ_CABIXC010000005.1"/>
</dbReference>
<dbReference type="AlphaFoldDB" id="A0A174E6G9"/>
<dbReference type="SUPFAM" id="SSF52172">
    <property type="entry name" value="CheY-like"/>
    <property type="match status" value="1"/>
</dbReference>
<dbReference type="InterPro" id="IPR001789">
    <property type="entry name" value="Sig_transdc_resp-reg_receiver"/>
</dbReference>
<evidence type="ECO:0000313" key="11">
    <source>
        <dbReference type="Proteomes" id="UP000261023"/>
    </source>
</evidence>
<dbReference type="InterPro" id="IPR011006">
    <property type="entry name" value="CheY-like_superfamily"/>
</dbReference>
<dbReference type="PANTHER" id="PTHR44591">
    <property type="entry name" value="STRESS RESPONSE REGULATOR PROTEIN 1"/>
    <property type="match status" value="1"/>
</dbReference>
<dbReference type="EMBL" id="CYZE01000005">
    <property type="protein sequence ID" value="CUO32009.1"/>
    <property type="molecule type" value="Genomic_DNA"/>
</dbReference>
<organism evidence="7 10">
    <name type="scientific">Hungatella hathewayi</name>
    <dbReference type="NCBI Taxonomy" id="154046"/>
    <lineage>
        <taxon>Bacteria</taxon>
        <taxon>Bacillati</taxon>
        <taxon>Bacillota</taxon>
        <taxon>Clostridia</taxon>
        <taxon>Lachnospirales</taxon>
        <taxon>Lachnospiraceae</taxon>
        <taxon>Hungatella</taxon>
    </lineage>
</organism>
<proteinExistence type="predicted"/>
<dbReference type="EMBL" id="QSON01000001">
    <property type="protein sequence ID" value="RGJ08315.1"/>
    <property type="molecule type" value="Genomic_DNA"/>
</dbReference>
<dbReference type="Proteomes" id="UP000263014">
    <property type="component" value="Unassembled WGS sequence"/>
</dbReference>